<keyword evidence="3" id="KW-0238">DNA-binding</keyword>
<dbReference type="PROSITE" id="PS50931">
    <property type="entry name" value="HTH_LYSR"/>
    <property type="match status" value="1"/>
</dbReference>
<dbReference type="InterPro" id="IPR036388">
    <property type="entry name" value="WH-like_DNA-bd_sf"/>
</dbReference>
<reference evidence="6 7" key="1">
    <citation type="submission" date="2015-12" db="EMBL/GenBank/DDBJ databases">
        <authorList>
            <person name="Shamseldin A."/>
            <person name="Moawad H."/>
            <person name="Abd El-Rahim W.M."/>
            <person name="Sadowsky M.J."/>
        </authorList>
    </citation>
    <scope>NUCLEOTIDE SEQUENCE [LARGE SCALE GENOMIC DNA]</scope>
    <source>
        <strain evidence="6 7">ZGT118</strain>
    </source>
</reference>
<evidence type="ECO:0000256" key="4">
    <source>
        <dbReference type="ARBA" id="ARBA00023163"/>
    </source>
</evidence>
<dbReference type="OrthoDB" id="8679465at2"/>
<dbReference type="Pfam" id="PF00126">
    <property type="entry name" value="HTH_1"/>
    <property type="match status" value="1"/>
</dbReference>
<dbReference type="Gene3D" id="1.10.10.10">
    <property type="entry name" value="Winged helix-like DNA-binding domain superfamily/Winged helix DNA-binding domain"/>
    <property type="match status" value="1"/>
</dbReference>
<feature type="domain" description="HTH lysR-type" evidence="5">
    <location>
        <begin position="2"/>
        <end position="59"/>
    </location>
</feature>
<dbReference type="GO" id="GO:0005829">
    <property type="term" value="C:cytosol"/>
    <property type="evidence" value="ECO:0007669"/>
    <property type="project" value="TreeGrafter"/>
</dbReference>
<evidence type="ECO:0000256" key="1">
    <source>
        <dbReference type="ARBA" id="ARBA00009437"/>
    </source>
</evidence>
<evidence type="ECO:0000313" key="6">
    <source>
        <dbReference type="EMBL" id="KUJ84086.1"/>
    </source>
</evidence>
<comment type="similarity">
    <text evidence="1">Belongs to the LysR transcriptional regulatory family.</text>
</comment>
<dbReference type="GO" id="GO:0003700">
    <property type="term" value="F:DNA-binding transcription factor activity"/>
    <property type="evidence" value="ECO:0007669"/>
    <property type="project" value="InterPro"/>
</dbReference>
<evidence type="ECO:0000256" key="2">
    <source>
        <dbReference type="ARBA" id="ARBA00023015"/>
    </source>
</evidence>
<comment type="caution">
    <text evidence="6">The sequence shown here is derived from an EMBL/GenBank/DDBJ whole genome shotgun (WGS) entry which is preliminary data.</text>
</comment>
<organism evidence="6 7">
    <name type="scientific">Ruegeria marisrubri</name>
    <dbReference type="NCBI Taxonomy" id="1685379"/>
    <lineage>
        <taxon>Bacteria</taxon>
        <taxon>Pseudomonadati</taxon>
        <taxon>Pseudomonadota</taxon>
        <taxon>Alphaproteobacteria</taxon>
        <taxon>Rhodobacterales</taxon>
        <taxon>Roseobacteraceae</taxon>
        <taxon>Ruegeria</taxon>
    </lineage>
</organism>
<keyword evidence="4" id="KW-0804">Transcription</keyword>
<dbReference type="InterPro" id="IPR005119">
    <property type="entry name" value="LysR_subst-bd"/>
</dbReference>
<dbReference type="STRING" id="1685379.AVO45_18475"/>
<protein>
    <recommendedName>
        <fullName evidence="5">HTH lysR-type domain-containing protein</fullName>
    </recommendedName>
</protein>
<proteinExistence type="inferred from homology"/>
<dbReference type="InterPro" id="IPR036390">
    <property type="entry name" value="WH_DNA-bd_sf"/>
</dbReference>
<gene>
    <name evidence="6" type="ORF">AVO45_18475</name>
</gene>
<sequence length="301" mass="33711">MFTSTKLRQIVAIDRAGSLSAASQVLNISQSTLTKAVADVEQDLGLAIFHRTARGVSATPEGREFLNRAERIVADFDMLVEDTRSQKEQIDQFLRVGISPASQEGLYNRAIAHLLKTNPNICLNMVGLPVERGVRMLKRGDLDLLFAPTEELTREPDFTVEELGQFHPRLFCRRGHPILSEPQISLDLIGRYRVISPDYHVGYAQRFAEFLLQGDVDPRRRLHIIENFVVTQTAVAESDLIGIVSSTYGSTRRFRKNFALLDLDVFPPLNMGVAQLSRWLPGRAVRACLAAVRKFPPDAEA</sequence>
<dbReference type="Proteomes" id="UP000053791">
    <property type="component" value="Unassembled WGS sequence"/>
</dbReference>
<dbReference type="InterPro" id="IPR000847">
    <property type="entry name" value="LysR_HTH_N"/>
</dbReference>
<dbReference type="SUPFAM" id="SSF46785">
    <property type="entry name" value="Winged helix' DNA-binding domain"/>
    <property type="match status" value="1"/>
</dbReference>
<dbReference type="AlphaFoldDB" id="A0A0X3UBI4"/>
<evidence type="ECO:0000313" key="7">
    <source>
        <dbReference type="Proteomes" id="UP000053791"/>
    </source>
</evidence>
<dbReference type="Gene3D" id="3.40.190.10">
    <property type="entry name" value="Periplasmic binding protein-like II"/>
    <property type="match status" value="2"/>
</dbReference>
<name>A0A0X3UBI4_9RHOB</name>
<dbReference type="EMBL" id="LQBQ01000006">
    <property type="protein sequence ID" value="KUJ84086.1"/>
    <property type="molecule type" value="Genomic_DNA"/>
</dbReference>
<dbReference type="RefSeq" id="WP_068345209.1">
    <property type="nucleotide sequence ID" value="NZ_LQBQ01000006.1"/>
</dbReference>
<dbReference type="PANTHER" id="PTHR30419">
    <property type="entry name" value="HTH-TYPE TRANSCRIPTIONAL REGULATOR YBHD"/>
    <property type="match status" value="1"/>
</dbReference>
<dbReference type="InterPro" id="IPR050950">
    <property type="entry name" value="HTH-type_LysR_regulators"/>
</dbReference>
<dbReference type="Pfam" id="PF03466">
    <property type="entry name" value="LysR_substrate"/>
    <property type="match status" value="1"/>
</dbReference>
<accession>A0A0X3UBI4</accession>
<evidence type="ECO:0000256" key="3">
    <source>
        <dbReference type="ARBA" id="ARBA00023125"/>
    </source>
</evidence>
<dbReference type="GO" id="GO:0003677">
    <property type="term" value="F:DNA binding"/>
    <property type="evidence" value="ECO:0007669"/>
    <property type="project" value="UniProtKB-KW"/>
</dbReference>
<dbReference type="PANTHER" id="PTHR30419:SF8">
    <property type="entry name" value="NITROGEN ASSIMILATION TRANSCRIPTIONAL ACTIVATOR-RELATED"/>
    <property type="match status" value="1"/>
</dbReference>
<keyword evidence="7" id="KW-1185">Reference proteome</keyword>
<keyword evidence="2" id="KW-0805">Transcription regulation</keyword>
<dbReference type="SUPFAM" id="SSF53850">
    <property type="entry name" value="Periplasmic binding protein-like II"/>
    <property type="match status" value="1"/>
</dbReference>
<evidence type="ECO:0000259" key="5">
    <source>
        <dbReference type="PROSITE" id="PS50931"/>
    </source>
</evidence>